<dbReference type="InterPro" id="IPR002048">
    <property type="entry name" value="EF_hand_dom"/>
</dbReference>
<dbReference type="EMBL" id="HBKO01017999">
    <property type="protein sequence ID" value="CAE2218035.1"/>
    <property type="molecule type" value="Transcribed_RNA"/>
</dbReference>
<evidence type="ECO:0000313" key="3">
    <source>
        <dbReference type="EMBL" id="CAE2218035.1"/>
    </source>
</evidence>
<gene>
    <name evidence="3" type="ORF">CPOL0286_LOCUS8216</name>
</gene>
<dbReference type="AlphaFoldDB" id="A0A7S4I458"/>
<evidence type="ECO:0000256" key="1">
    <source>
        <dbReference type="SAM" id="MobiDB-lite"/>
    </source>
</evidence>
<dbReference type="PROSITE" id="PS50222">
    <property type="entry name" value="EF_HAND_2"/>
    <property type="match status" value="1"/>
</dbReference>
<protein>
    <recommendedName>
        <fullName evidence="2">EF-hand domain-containing protein</fullName>
    </recommendedName>
</protein>
<proteinExistence type="predicted"/>
<feature type="region of interest" description="Disordered" evidence="1">
    <location>
        <begin position="80"/>
        <end position="118"/>
    </location>
</feature>
<dbReference type="Gene3D" id="1.10.238.10">
    <property type="entry name" value="EF-hand"/>
    <property type="match status" value="1"/>
</dbReference>
<reference evidence="3" key="1">
    <citation type="submission" date="2021-01" db="EMBL/GenBank/DDBJ databases">
        <authorList>
            <person name="Corre E."/>
            <person name="Pelletier E."/>
            <person name="Niang G."/>
            <person name="Scheremetjew M."/>
            <person name="Finn R."/>
            <person name="Kale V."/>
            <person name="Holt S."/>
            <person name="Cochrane G."/>
            <person name="Meng A."/>
            <person name="Brown T."/>
            <person name="Cohen L."/>
        </authorList>
    </citation>
    <scope>NUCLEOTIDE SEQUENCE</scope>
    <source>
        <strain evidence="3">UIO037</strain>
    </source>
</reference>
<accession>A0A7S4I458</accession>
<organism evidence="3">
    <name type="scientific">Prymnesium polylepis</name>
    <dbReference type="NCBI Taxonomy" id="72548"/>
    <lineage>
        <taxon>Eukaryota</taxon>
        <taxon>Haptista</taxon>
        <taxon>Haptophyta</taxon>
        <taxon>Prymnesiophyceae</taxon>
        <taxon>Prymnesiales</taxon>
        <taxon>Prymnesiaceae</taxon>
        <taxon>Prymnesium</taxon>
    </lineage>
</organism>
<name>A0A7S4I458_9EUKA</name>
<evidence type="ECO:0000259" key="2">
    <source>
        <dbReference type="PROSITE" id="PS50222"/>
    </source>
</evidence>
<sequence>MFRRFDVNSDAKLDVSEATTLIKATVREMGLTDEWVTAEFVTAQIAHVDTDGDSSTLTQDEYTRFMENIMGFVSQLGSVAENPMKGTADEGEADAAGAQKDSGEEEAEDEPAEPVKPSCACVIC</sequence>
<dbReference type="GO" id="GO:0005509">
    <property type="term" value="F:calcium ion binding"/>
    <property type="evidence" value="ECO:0007669"/>
    <property type="project" value="InterPro"/>
</dbReference>
<feature type="compositionally biased region" description="Acidic residues" evidence="1">
    <location>
        <begin position="103"/>
        <end position="112"/>
    </location>
</feature>
<feature type="domain" description="EF-hand" evidence="2">
    <location>
        <begin position="1"/>
        <end position="28"/>
    </location>
</feature>
<dbReference type="InterPro" id="IPR011992">
    <property type="entry name" value="EF-hand-dom_pair"/>
</dbReference>
<dbReference type="SUPFAM" id="SSF47473">
    <property type="entry name" value="EF-hand"/>
    <property type="match status" value="1"/>
</dbReference>